<dbReference type="CDD" id="cd17716">
    <property type="entry name" value="BRCT_microcephalin_rpt1"/>
    <property type="match status" value="1"/>
</dbReference>
<dbReference type="AlphaFoldDB" id="A0A084AIG4"/>
<feature type="compositionally biased region" description="Acidic residues" evidence="1">
    <location>
        <begin position="445"/>
        <end position="456"/>
    </location>
</feature>
<accession>A0A084AIG4</accession>
<dbReference type="InterPro" id="IPR022047">
    <property type="entry name" value="Microcephalin-like"/>
</dbReference>
<reference evidence="3 4" key="1">
    <citation type="journal article" date="2014" name="BMC Genomics">
        <title>Comparative genome sequencing reveals chemotype-specific gene clusters in the toxigenic black mold Stachybotrys.</title>
        <authorList>
            <person name="Semeiks J."/>
            <person name="Borek D."/>
            <person name="Otwinowski Z."/>
            <person name="Grishin N.V."/>
        </authorList>
    </citation>
    <scope>NUCLEOTIDE SEQUENCE [LARGE SCALE GENOMIC DNA]</scope>
    <source>
        <strain evidence="4">CBS 109288 / IBT 7711</strain>
    </source>
</reference>
<feature type="region of interest" description="Disordered" evidence="1">
    <location>
        <begin position="481"/>
        <end position="529"/>
    </location>
</feature>
<dbReference type="Gene3D" id="3.40.50.10190">
    <property type="entry name" value="BRCT domain"/>
    <property type="match status" value="1"/>
</dbReference>
<feature type="compositionally biased region" description="Basic and acidic residues" evidence="1">
    <location>
        <begin position="103"/>
        <end position="114"/>
    </location>
</feature>
<feature type="compositionally biased region" description="Polar residues" evidence="1">
    <location>
        <begin position="87"/>
        <end position="96"/>
    </location>
</feature>
<dbReference type="PANTHER" id="PTHR14625:SF3">
    <property type="entry name" value="MICROCEPHALIN"/>
    <property type="match status" value="1"/>
</dbReference>
<feature type="compositionally biased region" description="Acidic residues" evidence="1">
    <location>
        <begin position="238"/>
        <end position="248"/>
    </location>
</feature>
<feature type="compositionally biased region" description="Low complexity" evidence="1">
    <location>
        <begin position="203"/>
        <end position="213"/>
    </location>
</feature>
<dbReference type="EMBL" id="KL648714">
    <property type="protein sequence ID" value="KEY65093.1"/>
    <property type="molecule type" value="Genomic_DNA"/>
</dbReference>
<feature type="region of interest" description="Disordered" evidence="1">
    <location>
        <begin position="1009"/>
        <end position="1095"/>
    </location>
</feature>
<feature type="compositionally biased region" description="Low complexity" evidence="1">
    <location>
        <begin position="427"/>
        <end position="437"/>
    </location>
</feature>
<feature type="compositionally biased region" description="Polar residues" evidence="1">
    <location>
        <begin position="1044"/>
        <end position="1058"/>
    </location>
</feature>
<feature type="region of interest" description="Disordered" evidence="1">
    <location>
        <begin position="1"/>
        <end position="253"/>
    </location>
</feature>
<feature type="region of interest" description="Disordered" evidence="1">
    <location>
        <begin position="300"/>
        <end position="462"/>
    </location>
</feature>
<sequence>MESPPKRITRSRAAKVSEPTVKTTRIVTAAAKAKSAAPTTSNIRSTATKRKMRSDEEEGQDNQGETLAKRPTRGRPRRVAEPDGKQSETASAPARSTRTRVVKKAENETSKEAKPSVPRATRGRPKKTDTNTEQGQTVADEPPKKVTRGRAATISKPTSTTTKPGARKTVTFQEPDKENLQPPPKAKEPTTGGLRGRPVRRGATAGSQAAKAAEMSSDRVQKKPLSPKKVTQVPVSKEEDDSSEDELAANDKTPVVALLKSPIKPPRPASSQQKEAVVEDLSGIEVAVVSTETLQAPELAAPILGSPARRPPSSPIKDTFKSPARKIGAVALPGSTMKLSGETNGQSVSATPFKSSLLQSAAKRPQSPMKGLNFGSVSKSQHSQSAMKLSMFQSPAKRAMPGFKPMAEPSGRDIPELGVLSNDKTASDTTSTPASTRPSEKLTTEDEQNAGDEDVFDGPMESLQFPGRLSAVLPRQADPALCENMKGPEDDPSIPEEPTEAIEQDPAPEVTAAQEAEHLEEEDVTKPLTDEFTQLVMVEVNGSEAAPTTDMVDDVEDLVNVTTSMNTTPFQSPESTDPRLQLRTKDVDPCHNLDSDSEDEPTRVLEAPSPTPKIAVYKNADDLDESGKMHAVSKSSRRSTIGFTQLAEQLGSWSASSPVKLSKAVTPSTTPNVSEAATVMPQHDDSPLSNHFFEDEMVIRPDSVPLEHGSDMDQTCDIDEVDIDEPMMDDIMVTEEDMALAVEANEMSHMEPEEVEEIVGHHESFSDSVSDASQEYGDENQVPIDPAIMAVASPSPKTPVRPMMKVFHTTTKVPLKPADDSTPSPLKKRSFSASRVAPKRPTGMTRSATVISYSPVKKNGSVDARLENRPAVVVEPCTPAKADMWSIMGTPARTPRRDVDASLLRGAVVYVDVHTSEGADASGIFVELLGQMGARCVKSWNWNPTGSDDDDESSSSKIGITHVVYKDGGKRTLERVRQANGVVHCVGVSWVLDCERENEWLDEGAYHVDTRTVPRGGGRRRKSMEPKALANQNSTLVSSPIKRSGNSRNSQSAPNTPLNRRDSTAWMHTPSDQAEQDQDNGDWAEGFLTPVPKTPAPETIARYADEILDTPSMYDGEPESPTRETLMMRTCPAPNKYRDMGADVLRRDKDEGVLMRLMAARRKSLQFAPKIASPLSKTWE</sequence>
<feature type="compositionally biased region" description="Acidic residues" evidence="1">
    <location>
        <begin position="490"/>
        <end position="503"/>
    </location>
</feature>
<feature type="domain" description="BRCT" evidence="2">
    <location>
        <begin position="899"/>
        <end position="1008"/>
    </location>
</feature>
<name>A0A084AIG4_STACB</name>
<feature type="compositionally biased region" description="Polar residues" evidence="1">
    <location>
        <begin position="337"/>
        <end position="359"/>
    </location>
</feature>
<feature type="compositionally biased region" description="Low complexity" evidence="1">
    <location>
        <begin position="151"/>
        <end position="164"/>
    </location>
</feature>
<dbReference type="InterPro" id="IPR001357">
    <property type="entry name" value="BRCT_dom"/>
</dbReference>
<feature type="compositionally biased region" description="Polar residues" evidence="1">
    <location>
        <begin position="375"/>
        <end position="393"/>
    </location>
</feature>
<evidence type="ECO:0000313" key="4">
    <source>
        <dbReference type="Proteomes" id="UP000028045"/>
    </source>
</evidence>
<dbReference type="Proteomes" id="UP000028045">
    <property type="component" value="Unassembled WGS sequence"/>
</dbReference>
<evidence type="ECO:0000259" key="2">
    <source>
        <dbReference type="PROSITE" id="PS50172"/>
    </source>
</evidence>
<dbReference type="OrthoDB" id="2384350at2759"/>
<dbReference type="GO" id="GO:0000278">
    <property type="term" value="P:mitotic cell cycle"/>
    <property type="evidence" value="ECO:0007669"/>
    <property type="project" value="TreeGrafter"/>
</dbReference>
<protein>
    <recommendedName>
        <fullName evidence="2">BRCT domain-containing protein</fullName>
    </recommendedName>
</protein>
<dbReference type="InterPro" id="IPR036420">
    <property type="entry name" value="BRCT_dom_sf"/>
</dbReference>
<feature type="compositionally biased region" description="Low complexity" evidence="1">
    <location>
        <begin position="28"/>
        <end position="41"/>
    </location>
</feature>
<dbReference type="PROSITE" id="PS50172">
    <property type="entry name" value="BRCT"/>
    <property type="match status" value="1"/>
</dbReference>
<evidence type="ECO:0000313" key="3">
    <source>
        <dbReference type="EMBL" id="KEY65093.1"/>
    </source>
</evidence>
<keyword evidence="4" id="KW-1185">Reference proteome</keyword>
<evidence type="ECO:0000256" key="1">
    <source>
        <dbReference type="SAM" id="MobiDB-lite"/>
    </source>
</evidence>
<organism evidence="3 4">
    <name type="scientific">Stachybotrys chartarum (strain CBS 109288 / IBT 7711)</name>
    <name type="common">Toxic black mold</name>
    <name type="synonym">Stilbospora chartarum</name>
    <dbReference type="NCBI Taxonomy" id="1280523"/>
    <lineage>
        <taxon>Eukaryota</taxon>
        <taxon>Fungi</taxon>
        <taxon>Dikarya</taxon>
        <taxon>Ascomycota</taxon>
        <taxon>Pezizomycotina</taxon>
        <taxon>Sordariomycetes</taxon>
        <taxon>Hypocreomycetidae</taxon>
        <taxon>Hypocreales</taxon>
        <taxon>Stachybotryaceae</taxon>
        <taxon>Stachybotrys</taxon>
    </lineage>
</organism>
<gene>
    <name evidence="3" type="ORF">S7711_08162</name>
</gene>
<feature type="region of interest" description="Disordered" evidence="1">
    <location>
        <begin position="813"/>
        <end position="845"/>
    </location>
</feature>
<proteinExistence type="predicted"/>
<dbReference type="HOGENOM" id="CLU_003029_0_0_1"/>
<dbReference type="SUPFAM" id="SSF52113">
    <property type="entry name" value="BRCT domain"/>
    <property type="match status" value="1"/>
</dbReference>
<dbReference type="PANTHER" id="PTHR14625">
    <property type="entry name" value="MICROCEPHALIN"/>
    <property type="match status" value="1"/>
</dbReference>